<dbReference type="PROSITE" id="PS00211">
    <property type="entry name" value="ABC_TRANSPORTER_1"/>
    <property type="match status" value="1"/>
</dbReference>
<dbReference type="EMBL" id="PGTM01000340">
    <property type="protein sequence ID" value="PJF34563.1"/>
    <property type="molecule type" value="Genomic_DNA"/>
</dbReference>
<dbReference type="Pfam" id="PF00005">
    <property type="entry name" value="ABC_tran"/>
    <property type="match status" value="1"/>
</dbReference>
<accession>A0A2M8PAI5</accession>
<keyword evidence="3" id="KW-0067">ATP-binding</keyword>
<keyword evidence="1" id="KW-0813">Transport</keyword>
<dbReference type="PANTHER" id="PTHR24220:SF685">
    <property type="entry name" value="ABC TRANSPORTER RELATED"/>
    <property type="match status" value="1"/>
</dbReference>
<sequence>MAVGERLEVTSEAFILCENLVKIYKVADLEVVALQGIDLTVQSGEMLALVGPSGSGKSTLMNILGGLDTPTAGRVSVGNYNLLEMTRREQVLYRRREVGFVWQQTARNLLPYLSAQENVELPMALDGVPARQRSQRARALLEQVGLGARLRHRPDRLSGGEQQRVAIAVAMANQPRLLLADEPTGEVDSEAAEQIFNTLRAFNRDHGVTIIIVTHDASVASRVDRVIGMRDGRTSTEIVRRRAEDGQIASADEYAIVDRAGRLQLPQAYLEKLGIAERARLKLRHDHVGVYPDRQNE</sequence>
<dbReference type="InterPro" id="IPR017911">
    <property type="entry name" value="MacB-like_ATP-bd"/>
</dbReference>
<dbReference type="Gene3D" id="3.40.50.300">
    <property type="entry name" value="P-loop containing nucleotide triphosphate hydrolases"/>
    <property type="match status" value="1"/>
</dbReference>
<comment type="caution">
    <text evidence="6">The sequence shown here is derived from an EMBL/GenBank/DDBJ whole genome shotgun (WGS) entry which is preliminary data.</text>
</comment>
<dbReference type="PANTHER" id="PTHR24220">
    <property type="entry name" value="IMPORT ATP-BINDING PROTEIN"/>
    <property type="match status" value="1"/>
</dbReference>
<keyword evidence="2" id="KW-0547">Nucleotide-binding</keyword>
<dbReference type="InterPro" id="IPR015854">
    <property type="entry name" value="ABC_transpr_LolD-like"/>
</dbReference>
<dbReference type="CDD" id="cd03255">
    <property type="entry name" value="ABC_MJ0796_LolCDE_FtsE"/>
    <property type="match status" value="1"/>
</dbReference>
<evidence type="ECO:0000259" key="4">
    <source>
        <dbReference type="PROSITE" id="PS50893"/>
    </source>
</evidence>
<dbReference type="AlphaFoldDB" id="A0A2M8PYA5"/>
<dbReference type="EMBL" id="PGTL01000015">
    <property type="protein sequence ID" value="PJF42527.1"/>
    <property type="molecule type" value="Genomic_DNA"/>
</dbReference>
<dbReference type="SMART" id="SM00382">
    <property type="entry name" value="AAA"/>
    <property type="match status" value="1"/>
</dbReference>
<name>A0A2M8PYA5_9CHLR</name>
<reference evidence="7 8" key="1">
    <citation type="submission" date="2017-11" db="EMBL/GenBank/DDBJ databases">
        <title>Evolution of Phototrophy in the Chloroflexi Phylum Driven by Horizontal Gene Transfer.</title>
        <authorList>
            <person name="Ward L.M."/>
            <person name="Hemp J."/>
            <person name="Shih P.M."/>
            <person name="Mcglynn S.E."/>
            <person name="Fischer W."/>
        </authorList>
    </citation>
    <scope>NUCLEOTIDE SEQUENCE [LARGE SCALE GENOMIC DNA]</scope>
    <source>
        <strain evidence="6">CP1_1M</strain>
        <strain evidence="5">JP3_13</strain>
    </source>
</reference>
<proteinExistence type="predicted"/>
<dbReference type="InterPro" id="IPR027417">
    <property type="entry name" value="P-loop_NTPase"/>
</dbReference>
<evidence type="ECO:0000256" key="1">
    <source>
        <dbReference type="ARBA" id="ARBA00022448"/>
    </source>
</evidence>
<dbReference type="InterPro" id="IPR017871">
    <property type="entry name" value="ABC_transporter-like_CS"/>
</dbReference>
<evidence type="ECO:0000256" key="2">
    <source>
        <dbReference type="ARBA" id="ARBA00022741"/>
    </source>
</evidence>
<dbReference type="GO" id="GO:0016887">
    <property type="term" value="F:ATP hydrolysis activity"/>
    <property type="evidence" value="ECO:0007669"/>
    <property type="project" value="InterPro"/>
</dbReference>
<dbReference type="Proteomes" id="UP000229681">
    <property type="component" value="Unassembled WGS sequence"/>
</dbReference>
<protein>
    <submittedName>
        <fullName evidence="6">ABC transporter</fullName>
    </submittedName>
</protein>
<feature type="domain" description="ABC transporter" evidence="4">
    <location>
        <begin position="15"/>
        <end position="256"/>
    </location>
</feature>
<dbReference type="InterPro" id="IPR003439">
    <property type="entry name" value="ABC_transporter-like_ATP-bd"/>
</dbReference>
<dbReference type="GO" id="GO:0022857">
    <property type="term" value="F:transmembrane transporter activity"/>
    <property type="evidence" value="ECO:0007669"/>
    <property type="project" value="TreeGrafter"/>
</dbReference>
<gene>
    <name evidence="5" type="ORF">CUN49_15025</name>
    <name evidence="6" type="ORF">CUN50_03890</name>
</gene>
<dbReference type="SUPFAM" id="SSF52540">
    <property type="entry name" value="P-loop containing nucleoside triphosphate hydrolases"/>
    <property type="match status" value="1"/>
</dbReference>
<evidence type="ECO:0000313" key="6">
    <source>
        <dbReference type="EMBL" id="PJF42527.1"/>
    </source>
</evidence>
<dbReference type="InterPro" id="IPR003593">
    <property type="entry name" value="AAA+_ATPase"/>
</dbReference>
<evidence type="ECO:0000256" key="3">
    <source>
        <dbReference type="ARBA" id="ARBA00022840"/>
    </source>
</evidence>
<dbReference type="Proteomes" id="UP000228947">
    <property type="component" value="Unassembled WGS sequence"/>
</dbReference>
<accession>A0A2M8PYA5</accession>
<dbReference type="GO" id="GO:0005886">
    <property type="term" value="C:plasma membrane"/>
    <property type="evidence" value="ECO:0007669"/>
    <property type="project" value="TreeGrafter"/>
</dbReference>
<dbReference type="PROSITE" id="PS50893">
    <property type="entry name" value="ABC_TRANSPORTER_2"/>
    <property type="match status" value="1"/>
</dbReference>
<dbReference type="GO" id="GO:0005524">
    <property type="term" value="F:ATP binding"/>
    <property type="evidence" value="ECO:0007669"/>
    <property type="project" value="UniProtKB-KW"/>
</dbReference>
<evidence type="ECO:0000313" key="5">
    <source>
        <dbReference type="EMBL" id="PJF34563.1"/>
    </source>
</evidence>
<organism evidence="6 7">
    <name type="scientific">Candidatus Thermofonsia Clade 1 bacterium</name>
    <dbReference type="NCBI Taxonomy" id="2364210"/>
    <lineage>
        <taxon>Bacteria</taxon>
        <taxon>Bacillati</taxon>
        <taxon>Chloroflexota</taxon>
        <taxon>Candidatus Thermofontia</taxon>
        <taxon>Candidatus Thermofonsia Clade 1</taxon>
    </lineage>
</organism>
<evidence type="ECO:0000313" key="8">
    <source>
        <dbReference type="Proteomes" id="UP000229681"/>
    </source>
</evidence>
<evidence type="ECO:0000313" key="7">
    <source>
        <dbReference type="Proteomes" id="UP000228947"/>
    </source>
</evidence>
<dbReference type="FunFam" id="3.40.50.300:FF:000032">
    <property type="entry name" value="Export ABC transporter ATP-binding protein"/>
    <property type="match status" value="1"/>
</dbReference>
<dbReference type="GO" id="GO:0098796">
    <property type="term" value="C:membrane protein complex"/>
    <property type="evidence" value="ECO:0007669"/>
    <property type="project" value="UniProtKB-ARBA"/>
</dbReference>